<dbReference type="InterPro" id="IPR013325">
    <property type="entry name" value="RNA_pol_sigma_r2"/>
</dbReference>
<reference evidence="5 6" key="1">
    <citation type="submission" date="2013-04" db="EMBL/GenBank/DDBJ databases">
        <title>Zunongwangia sp. 22II14-10F7 Genome Sequencing.</title>
        <authorList>
            <person name="Lai Q."/>
            <person name="Shao Z."/>
        </authorList>
    </citation>
    <scope>NUCLEOTIDE SEQUENCE [LARGE SCALE GENOMIC DNA]</scope>
    <source>
        <strain evidence="5 6">22II14-10F7</strain>
    </source>
</reference>
<dbReference type="Proteomes" id="UP000192746">
    <property type="component" value="Unassembled WGS sequence"/>
</dbReference>
<proteinExistence type="inferred from homology"/>
<gene>
    <name evidence="5" type="ORF">IIF7_19599</name>
</gene>
<dbReference type="PANTHER" id="PTHR43133:SF46">
    <property type="entry name" value="RNA POLYMERASE SIGMA-70 FACTOR ECF SUBFAMILY"/>
    <property type="match status" value="1"/>
</dbReference>
<evidence type="ECO:0000256" key="4">
    <source>
        <dbReference type="ARBA" id="ARBA00023163"/>
    </source>
</evidence>
<dbReference type="Gene3D" id="1.10.1740.10">
    <property type="match status" value="1"/>
</dbReference>
<sequence length="263" mass="31513">MLHRIFTLLKQGHPDAMEFIYSRYNHKLYWVGKRVIGDEFVIESILQDTFLKLWEKRDLINDPEHIHSFLLYVMKTECIYYYCRPRNKFQKSISRLELFDNYQEYMYGFNPEAEDVHLLDQNVKQECLDQILSVLPFLESKQRQLIKLCLKNNFKYAIISKLMGVSVREASNQVHLAIERIKMIVQSGHTLEQVDQSHSNFENLKLELTKEQAEIFQLRCEEYLSFQKIAEKLQRSHKEVHRQFMIAYKAMNQKKGEEHLQSA</sequence>
<dbReference type="InterPro" id="IPR013324">
    <property type="entry name" value="RNA_pol_sigma_r3/r4-like"/>
</dbReference>
<dbReference type="EMBL" id="ARYN01000029">
    <property type="protein sequence ID" value="ORL43664.1"/>
    <property type="molecule type" value="Genomic_DNA"/>
</dbReference>
<dbReference type="GO" id="GO:0016987">
    <property type="term" value="F:sigma factor activity"/>
    <property type="evidence" value="ECO:0007669"/>
    <property type="project" value="UniProtKB-KW"/>
</dbReference>
<dbReference type="RefSeq" id="WP_084843380.1">
    <property type="nucleotide sequence ID" value="NZ_ARYN01000029.1"/>
</dbReference>
<dbReference type="InterPro" id="IPR039425">
    <property type="entry name" value="RNA_pol_sigma-70-like"/>
</dbReference>
<dbReference type="SUPFAM" id="SSF88659">
    <property type="entry name" value="Sigma3 and sigma4 domains of RNA polymerase sigma factors"/>
    <property type="match status" value="2"/>
</dbReference>
<dbReference type="GO" id="GO:0006352">
    <property type="term" value="P:DNA-templated transcription initiation"/>
    <property type="evidence" value="ECO:0007669"/>
    <property type="project" value="InterPro"/>
</dbReference>
<dbReference type="PANTHER" id="PTHR43133">
    <property type="entry name" value="RNA POLYMERASE ECF-TYPE SIGMA FACTO"/>
    <property type="match status" value="1"/>
</dbReference>
<keyword evidence="2" id="KW-0805">Transcription regulation</keyword>
<dbReference type="InterPro" id="IPR036388">
    <property type="entry name" value="WH-like_DNA-bd_sf"/>
</dbReference>
<organism evidence="5 6">
    <name type="scientific">Zunongwangia atlantica 22II14-10F7</name>
    <dbReference type="NCBI Taxonomy" id="1185767"/>
    <lineage>
        <taxon>Bacteria</taxon>
        <taxon>Pseudomonadati</taxon>
        <taxon>Bacteroidota</taxon>
        <taxon>Flavobacteriia</taxon>
        <taxon>Flavobacteriales</taxon>
        <taxon>Flavobacteriaceae</taxon>
        <taxon>Zunongwangia</taxon>
    </lineage>
</organism>
<evidence type="ECO:0000313" key="5">
    <source>
        <dbReference type="EMBL" id="ORL43664.1"/>
    </source>
</evidence>
<evidence type="ECO:0000256" key="1">
    <source>
        <dbReference type="ARBA" id="ARBA00010641"/>
    </source>
</evidence>
<keyword evidence="4" id="KW-0804">Transcription</keyword>
<name>A0A1Y1SZ42_9FLAO</name>
<comment type="similarity">
    <text evidence="1">Belongs to the sigma-70 factor family. ECF subfamily.</text>
</comment>
<evidence type="ECO:0000256" key="2">
    <source>
        <dbReference type="ARBA" id="ARBA00023015"/>
    </source>
</evidence>
<evidence type="ECO:0000313" key="6">
    <source>
        <dbReference type="Proteomes" id="UP000192746"/>
    </source>
</evidence>
<dbReference type="SUPFAM" id="SSF88946">
    <property type="entry name" value="Sigma2 domain of RNA polymerase sigma factors"/>
    <property type="match status" value="1"/>
</dbReference>
<dbReference type="OrthoDB" id="759001at2"/>
<dbReference type="STRING" id="1185767.IIF7_19599"/>
<accession>A0A1Y1SZ42</accession>
<protein>
    <submittedName>
        <fullName evidence="5">RNA polymerase ECF-type sigma factor</fullName>
    </submittedName>
</protein>
<comment type="caution">
    <text evidence="5">The sequence shown here is derived from an EMBL/GenBank/DDBJ whole genome shotgun (WGS) entry which is preliminary data.</text>
</comment>
<keyword evidence="3" id="KW-0731">Sigma factor</keyword>
<dbReference type="InterPro" id="IPR014284">
    <property type="entry name" value="RNA_pol_sigma-70_dom"/>
</dbReference>
<dbReference type="AlphaFoldDB" id="A0A1Y1SZ42"/>
<dbReference type="Gene3D" id="1.10.10.10">
    <property type="entry name" value="Winged helix-like DNA-binding domain superfamily/Winged helix DNA-binding domain"/>
    <property type="match status" value="1"/>
</dbReference>
<dbReference type="NCBIfam" id="TIGR02937">
    <property type="entry name" value="sigma70-ECF"/>
    <property type="match status" value="1"/>
</dbReference>
<evidence type="ECO:0000256" key="3">
    <source>
        <dbReference type="ARBA" id="ARBA00023082"/>
    </source>
</evidence>
<keyword evidence="6" id="KW-1185">Reference proteome</keyword>